<organism evidence="2 3">
    <name type="scientific">Mycteria americana</name>
    <name type="common">Wood stork</name>
    <dbReference type="NCBI Taxonomy" id="33587"/>
    <lineage>
        <taxon>Eukaryota</taxon>
        <taxon>Metazoa</taxon>
        <taxon>Chordata</taxon>
        <taxon>Craniata</taxon>
        <taxon>Vertebrata</taxon>
        <taxon>Euteleostomi</taxon>
        <taxon>Archelosauria</taxon>
        <taxon>Archosauria</taxon>
        <taxon>Dinosauria</taxon>
        <taxon>Saurischia</taxon>
        <taxon>Theropoda</taxon>
        <taxon>Coelurosauria</taxon>
        <taxon>Aves</taxon>
        <taxon>Neognathae</taxon>
        <taxon>Neoaves</taxon>
        <taxon>Aequornithes</taxon>
        <taxon>Ciconiiformes</taxon>
        <taxon>Ciconiidae</taxon>
        <taxon>Mycteria</taxon>
    </lineage>
</organism>
<dbReference type="PANTHER" id="PTHR33064:SF29">
    <property type="entry name" value="PEPTIDASE A2 DOMAIN-CONTAINING PROTEIN-RELATED"/>
    <property type="match status" value="1"/>
</dbReference>
<name>A0AAN7S038_MYCAM</name>
<dbReference type="InterPro" id="IPR000477">
    <property type="entry name" value="RT_dom"/>
</dbReference>
<evidence type="ECO:0000313" key="2">
    <source>
        <dbReference type="EMBL" id="KAK4823427.1"/>
    </source>
</evidence>
<sequence length="379" mass="43175">MLAGLDPLVILYMPHDGTQDDLLHQLSRHRVTTKYCTNLCAIYIIQKVQDFALPLLDLHEIPVSAFIQPIQVPLDGGMTLWRISHSFQFCVISKLAEDPELHHLMVTEAKAHFDLHMPTSPSLLVEERGIDKAVGKEAPALSLWRRLLSAMKERYPFKEDAIYHPGKWTTMEKSIQYLRELAMLEVIYDGGNQTAVYSAGLSEDPSVVGLLRAEEQQVPIATTTSQGVISETRSPFNSPIWPVQKSNGDWRLRIDYSGLNEDMPPLSTAMPDMLELQNELESKAAKWYATIDIANAFFSVSLAAECRPQFAFMWRGVQYTWNRLPQGWKHSPTICHGLIQMVLEQNHRIRESYRLEKTFKIIKSNRKPNTTKNTTTPCP</sequence>
<feature type="domain" description="Reverse transcriptase" evidence="1">
    <location>
        <begin position="224"/>
        <end position="379"/>
    </location>
</feature>
<accession>A0AAN7S038</accession>
<gene>
    <name evidence="2" type="ORF">QYF61_002113</name>
</gene>
<dbReference type="AlphaFoldDB" id="A0AAN7S038"/>
<keyword evidence="3" id="KW-1185">Reference proteome</keyword>
<dbReference type="Proteomes" id="UP001333110">
    <property type="component" value="Unassembled WGS sequence"/>
</dbReference>
<reference evidence="2 3" key="1">
    <citation type="journal article" date="2023" name="J. Hered.">
        <title>Chromosome-level genome of the wood stork (Mycteria americana) provides insight into avian chromosome evolution.</title>
        <authorList>
            <person name="Flamio R. Jr."/>
            <person name="Ramstad K.M."/>
        </authorList>
    </citation>
    <scope>NUCLEOTIDE SEQUENCE [LARGE SCALE GENOMIC DNA]</scope>
    <source>
        <strain evidence="2">JAX WOST 10</strain>
    </source>
</reference>
<protein>
    <recommendedName>
        <fullName evidence="1">Reverse transcriptase domain-containing protein</fullName>
    </recommendedName>
</protein>
<dbReference type="InterPro" id="IPR043502">
    <property type="entry name" value="DNA/RNA_pol_sf"/>
</dbReference>
<evidence type="ECO:0000313" key="3">
    <source>
        <dbReference type="Proteomes" id="UP001333110"/>
    </source>
</evidence>
<dbReference type="PANTHER" id="PTHR33064">
    <property type="entry name" value="POL PROTEIN"/>
    <property type="match status" value="1"/>
</dbReference>
<comment type="caution">
    <text evidence="2">The sequence shown here is derived from an EMBL/GenBank/DDBJ whole genome shotgun (WGS) entry which is preliminary data.</text>
</comment>
<evidence type="ECO:0000259" key="1">
    <source>
        <dbReference type="PROSITE" id="PS50878"/>
    </source>
</evidence>
<dbReference type="Gene3D" id="3.10.10.10">
    <property type="entry name" value="HIV Type 1 Reverse Transcriptase, subunit A, domain 1"/>
    <property type="match status" value="1"/>
</dbReference>
<dbReference type="InterPro" id="IPR051320">
    <property type="entry name" value="Viral_Replic_Matur_Polypro"/>
</dbReference>
<dbReference type="SUPFAM" id="SSF56672">
    <property type="entry name" value="DNA/RNA polymerases"/>
    <property type="match status" value="1"/>
</dbReference>
<dbReference type="PROSITE" id="PS50878">
    <property type="entry name" value="RT_POL"/>
    <property type="match status" value="1"/>
</dbReference>
<dbReference type="EMBL" id="JAUNZN010000003">
    <property type="protein sequence ID" value="KAK4823427.1"/>
    <property type="molecule type" value="Genomic_DNA"/>
</dbReference>
<proteinExistence type="predicted"/>
<dbReference type="Pfam" id="PF00078">
    <property type="entry name" value="RVT_1"/>
    <property type="match status" value="1"/>
</dbReference>